<dbReference type="Pfam" id="PF13365">
    <property type="entry name" value="Trypsin_2"/>
    <property type="match status" value="1"/>
</dbReference>
<dbReference type="PROSITE" id="PS50106">
    <property type="entry name" value="PDZ"/>
    <property type="match status" value="2"/>
</dbReference>
<dbReference type="SUPFAM" id="SSF50156">
    <property type="entry name" value="PDZ domain-like"/>
    <property type="match status" value="2"/>
</dbReference>
<feature type="active site" description="Charge relay system" evidence="7">
    <location>
        <position position="313"/>
    </location>
</feature>
<dbReference type="InterPro" id="IPR011782">
    <property type="entry name" value="Pept_S1C_Do"/>
</dbReference>
<dbReference type="InterPro" id="IPR036034">
    <property type="entry name" value="PDZ_sf"/>
</dbReference>
<feature type="binding site" evidence="8">
    <location>
        <position position="238"/>
    </location>
    <ligand>
        <name>substrate</name>
    </ligand>
</feature>
<evidence type="ECO:0000256" key="6">
    <source>
        <dbReference type="ARBA" id="ARBA00022825"/>
    </source>
</evidence>
<evidence type="ECO:0000256" key="3">
    <source>
        <dbReference type="ARBA" id="ARBA00022729"/>
    </source>
</evidence>
<comment type="similarity">
    <text evidence="1">Belongs to the peptidase S1C family.</text>
</comment>
<feature type="binding site" evidence="8">
    <location>
        <begin position="311"/>
        <end position="313"/>
    </location>
    <ligand>
        <name>substrate</name>
    </ligand>
</feature>
<evidence type="ECO:0000256" key="4">
    <source>
        <dbReference type="ARBA" id="ARBA00022737"/>
    </source>
</evidence>
<dbReference type="SUPFAM" id="SSF50494">
    <property type="entry name" value="Trypsin-like serine proteases"/>
    <property type="match status" value="1"/>
</dbReference>
<evidence type="ECO:0000313" key="11">
    <source>
        <dbReference type="Proteomes" id="UP000199664"/>
    </source>
</evidence>
<dbReference type="GO" id="GO:0004252">
    <property type="term" value="F:serine-type endopeptidase activity"/>
    <property type="evidence" value="ECO:0007669"/>
    <property type="project" value="InterPro"/>
</dbReference>
<keyword evidence="3" id="KW-0732">Signal</keyword>
<keyword evidence="6" id="KW-0720">Serine protease</keyword>
<dbReference type="InterPro" id="IPR001940">
    <property type="entry name" value="Peptidase_S1C"/>
</dbReference>
<dbReference type="STRING" id="1036779.SAMN04515666_11393"/>
<feature type="binding site" evidence="8">
    <location>
        <position position="208"/>
    </location>
    <ligand>
        <name>substrate</name>
    </ligand>
</feature>
<evidence type="ECO:0000256" key="5">
    <source>
        <dbReference type="ARBA" id="ARBA00022801"/>
    </source>
</evidence>
<dbReference type="PANTHER" id="PTHR22939">
    <property type="entry name" value="SERINE PROTEASE FAMILY S1C HTRA-RELATED"/>
    <property type="match status" value="1"/>
</dbReference>
<dbReference type="PRINTS" id="PR00834">
    <property type="entry name" value="PROTEASES2C"/>
</dbReference>
<feature type="domain" description="PDZ" evidence="9">
    <location>
        <begin position="351"/>
        <end position="449"/>
    </location>
</feature>
<accession>A0A1H7Z2S4</accession>
<sequence length="567" mass="59818">MPLRIVSPRRLENARELDTSIRLDESAPAGINKAHEAHVDIPSGGEMRGFATRNGSTQRVFRRLSGLLPWRDSSGNERPGQSFCFKKEIGMRRSIVPNRSQLVALTLGLALSAGASTLALAQARQVPEARQQITLSFAPVVQKTAPSVVNVYGARVERRPQNPFMDDPFFRRFFGDGGFGLPREQVQRSLGSGVIVDAGAGLVVTNNHVIEGMTEVKVALADKREYEATILLRDPRTDLAVLKLKGAKELAAIEVGDSDALQIGDLVLAIGNPFGVGQTVTQGIISALARTQVGVGDAQSFIQTDAAINPGNSGGALVDMQGRLTGINTAIFSKSGGSVGIGFAIPSAMVRVVVDSAKTGATTVRRAWFGARLQALTQDVADGLGLDRPAGSVVASVVDSGPAAEGGLKRSDVILAVDGVGVDDPESFGYRFATRPIGGTTQLTVLRGGKRITIPVKLTPAPETRPREPVKVGGRSPFTGLTVLNLSPAVAEELSIDLSTEGVVVGNIEEGSPAARVGFQKGDLILAINGERINASREIELATRERKRSWEVTISRGGQTVTSVFGG</sequence>
<dbReference type="PANTHER" id="PTHR22939:SF129">
    <property type="entry name" value="SERINE PROTEASE HTRA2, MITOCHONDRIAL"/>
    <property type="match status" value="1"/>
</dbReference>
<gene>
    <name evidence="10" type="ORF">SAMN04515666_11393</name>
</gene>
<proteinExistence type="inferred from homology"/>
<dbReference type="AlphaFoldDB" id="A0A1H7Z2S4"/>
<evidence type="ECO:0000256" key="1">
    <source>
        <dbReference type="ARBA" id="ARBA00010541"/>
    </source>
</evidence>
<dbReference type="EMBL" id="FOAN01000013">
    <property type="protein sequence ID" value="SEM52555.1"/>
    <property type="molecule type" value="Genomic_DNA"/>
</dbReference>
<dbReference type="GO" id="GO:0006508">
    <property type="term" value="P:proteolysis"/>
    <property type="evidence" value="ECO:0007669"/>
    <property type="project" value="UniProtKB-KW"/>
</dbReference>
<organism evidence="10 11">
    <name type="scientific">Bosea lupini</name>
    <dbReference type="NCBI Taxonomy" id="1036779"/>
    <lineage>
        <taxon>Bacteria</taxon>
        <taxon>Pseudomonadati</taxon>
        <taxon>Pseudomonadota</taxon>
        <taxon>Alphaproteobacteria</taxon>
        <taxon>Hyphomicrobiales</taxon>
        <taxon>Boseaceae</taxon>
        <taxon>Bosea</taxon>
    </lineage>
</organism>
<evidence type="ECO:0000256" key="2">
    <source>
        <dbReference type="ARBA" id="ARBA00022670"/>
    </source>
</evidence>
<evidence type="ECO:0000256" key="7">
    <source>
        <dbReference type="PIRSR" id="PIRSR611782-1"/>
    </source>
</evidence>
<dbReference type="Pfam" id="PF13180">
    <property type="entry name" value="PDZ_2"/>
    <property type="match status" value="2"/>
</dbReference>
<dbReference type="SMART" id="SM00228">
    <property type="entry name" value="PDZ"/>
    <property type="match status" value="2"/>
</dbReference>
<protein>
    <submittedName>
        <fullName evidence="10">Do/DeqQ family serine protease</fullName>
    </submittedName>
</protein>
<evidence type="ECO:0000259" key="9">
    <source>
        <dbReference type="PROSITE" id="PS50106"/>
    </source>
</evidence>
<dbReference type="Gene3D" id="2.30.42.10">
    <property type="match status" value="2"/>
</dbReference>
<keyword evidence="4" id="KW-0677">Repeat</keyword>
<dbReference type="Proteomes" id="UP000199664">
    <property type="component" value="Unassembled WGS sequence"/>
</dbReference>
<feature type="domain" description="PDZ" evidence="9">
    <location>
        <begin position="483"/>
        <end position="533"/>
    </location>
</feature>
<reference evidence="11" key="1">
    <citation type="submission" date="2016-10" db="EMBL/GenBank/DDBJ databases">
        <authorList>
            <person name="Varghese N."/>
            <person name="Submissions S."/>
        </authorList>
    </citation>
    <scope>NUCLEOTIDE SEQUENCE [LARGE SCALE GENOMIC DNA]</scope>
    <source>
        <strain evidence="11">LMG 26383,CCUG 61248,R- 45681</strain>
    </source>
</reference>
<dbReference type="InterPro" id="IPR001478">
    <property type="entry name" value="PDZ"/>
</dbReference>
<evidence type="ECO:0000313" key="10">
    <source>
        <dbReference type="EMBL" id="SEM52555.1"/>
    </source>
</evidence>
<keyword evidence="2 10" id="KW-0645">Protease</keyword>
<feature type="active site" description="Charge relay system" evidence="7">
    <location>
        <position position="238"/>
    </location>
</feature>
<evidence type="ECO:0000256" key="8">
    <source>
        <dbReference type="PIRSR" id="PIRSR611782-2"/>
    </source>
</evidence>
<keyword evidence="11" id="KW-1185">Reference proteome</keyword>
<dbReference type="InterPro" id="IPR009003">
    <property type="entry name" value="Peptidase_S1_PA"/>
</dbReference>
<name>A0A1H7Z2S4_9HYPH</name>
<dbReference type="NCBIfam" id="TIGR02037">
    <property type="entry name" value="degP_htrA_DO"/>
    <property type="match status" value="1"/>
</dbReference>
<dbReference type="Gene3D" id="2.40.10.120">
    <property type="match status" value="1"/>
</dbReference>
<feature type="active site" description="Charge relay system" evidence="7">
    <location>
        <position position="208"/>
    </location>
</feature>
<keyword evidence="5" id="KW-0378">Hydrolase</keyword>